<evidence type="ECO:0000313" key="1">
    <source>
        <dbReference type="EMBL" id="KEI18292.1"/>
    </source>
</evidence>
<evidence type="ECO:0008006" key="3">
    <source>
        <dbReference type="Google" id="ProtNLM"/>
    </source>
</evidence>
<accession>A0ABR4TIE4</accession>
<comment type="caution">
    <text evidence="1">The sequence shown here is derived from an EMBL/GenBank/DDBJ whole genome shotgun (WGS) entry which is preliminary data.</text>
</comment>
<organism evidence="1 2">
    <name type="scientific">Clostridium haemolyticum NCTC 9693</name>
    <dbReference type="NCBI Taxonomy" id="1443114"/>
    <lineage>
        <taxon>Bacteria</taxon>
        <taxon>Bacillati</taxon>
        <taxon>Bacillota</taxon>
        <taxon>Clostridia</taxon>
        <taxon>Eubacteriales</taxon>
        <taxon>Clostridiaceae</taxon>
        <taxon>Clostridium</taxon>
    </lineage>
</organism>
<sequence>MFKFLKKLFNNNIKNNIKTYEYAFDTTNIPENFELKYEFKNAKVYGVQYCNPDKSKLEHDFVNLIFEKNKFDKMAIKVTQNNIKLGYLSRYDRPRLLTHTFYKEHGLVIAKLKRINKKTISIDMFFYDDKNKIYNDIETKLIKTYTKDRQAALEFMNSGDRLNVQYNFNTEAYDVFNDIGESLGELNKGLSKKLYSLNISDDNIYCDIAYKHSDLKDIDDPDSKVYGADLIVSYISKTNTLD</sequence>
<gene>
    <name evidence="1" type="ORF">Z960_04065</name>
</gene>
<proteinExistence type="predicted"/>
<dbReference type="Gene3D" id="3.30.70.2330">
    <property type="match status" value="1"/>
</dbReference>
<keyword evidence="2" id="KW-1185">Reference proteome</keyword>
<protein>
    <recommendedName>
        <fullName evidence="3">HIRAN domain-containing protein</fullName>
    </recommendedName>
</protein>
<dbReference type="RefSeq" id="WP_039228176.1">
    <property type="nucleotide sequence ID" value="NZ_JENX01000026.1"/>
</dbReference>
<dbReference type="EMBL" id="JENX01000026">
    <property type="protein sequence ID" value="KEI18292.1"/>
    <property type="molecule type" value="Genomic_DNA"/>
</dbReference>
<reference evidence="1 2" key="1">
    <citation type="submission" date="2014-02" db="EMBL/GenBank/DDBJ databases">
        <title>Plasmidome dynamics in the species complex Clostridium novyi sensu lato converts strains of independent lineages into distinctly different pathogens.</title>
        <authorList>
            <person name="Skarin H."/>
            <person name="Segerman B."/>
        </authorList>
    </citation>
    <scope>NUCLEOTIDE SEQUENCE [LARGE SCALE GENOMIC DNA]</scope>
    <source>
        <strain evidence="1 2">NCTC 9693</strain>
    </source>
</reference>
<name>A0ABR4TIE4_CLOHA</name>
<evidence type="ECO:0000313" key="2">
    <source>
        <dbReference type="Proteomes" id="UP000027937"/>
    </source>
</evidence>
<dbReference type="Proteomes" id="UP000027937">
    <property type="component" value="Unassembled WGS sequence"/>
</dbReference>